<sequence length="145" mass="16471">MEGRQDIKDEILAILKANHELGPSYDEHTANQLMELLGRTRSNNSPSTPWQDVQWHDLTDRERRQLLRAYRRASRPWPLNILVPVFVLSIPLLALAEGTAHGMGGLAVLGLDAIVAVGVLWNKPRDEHRRIMIDVGHPSDRDRMD</sequence>
<dbReference type="AlphaFoldDB" id="G8TWF3"/>
<dbReference type="KEGG" id="sap:Sulac_1354"/>
<keyword evidence="1" id="KW-0812">Transmembrane</keyword>
<keyword evidence="1" id="KW-1133">Transmembrane helix</keyword>
<proteinExistence type="predicted"/>
<dbReference type="EMBL" id="CP003179">
    <property type="protein sequence ID" value="AEW04851.1"/>
    <property type="molecule type" value="Genomic_DNA"/>
</dbReference>
<evidence type="ECO:0000256" key="1">
    <source>
        <dbReference type="SAM" id="Phobius"/>
    </source>
</evidence>
<accession>G8TWF3</accession>
<dbReference type="HOGENOM" id="CLU_1785894_0_0_9"/>
<keyword evidence="3" id="KW-1185">Reference proteome</keyword>
<feature type="transmembrane region" description="Helical" evidence="1">
    <location>
        <begin position="102"/>
        <end position="122"/>
    </location>
</feature>
<feature type="transmembrane region" description="Helical" evidence="1">
    <location>
        <begin position="77"/>
        <end position="96"/>
    </location>
</feature>
<dbReference type="PATRIC" id="fig|679936.5.peg.1419"/>
<keyword evidence="1" id="KW-0472">Membrane</keyword>
<reference evidence="2 3" key="2">
    <citation type="journal article" date="2012" name="Stand. Genomic Sci.">
        <title>Complete genome sequence of the moderately thermophilic mineral-sulfide-oxidizing firmicute Sulfobacillus acidophilus type strain (NAL(T)).</title>
        <authorList>
            <person name="Anderson I."/>
            <person name="Chertkov O."/>
            <person name="Chen A."/>
            <person name="Saunders E."/>
            <person name="Lapidus A."/>
            <person name="Nolan M."/>
            <person name="Lucas S."/>
            <person name="Hammon N."/>
            <person name="Deshpande S."/>
            <person name="Cheng J.F."/>
            <person name="Han C."/>
            <person name="Tapia R."/>
            <person name="Goodwin L.A."/>
            <person name="Pitluck S."/>
            <person name="Liolios K."/>
            <person name="Pagani I."/>
            <person name="Ivanova N."/>
            <person name="Mikhailova N."/>
            <person name="Pati A."/>
            <person name="Palaniappan K."/>
            <person name="Land M."/>
            <person name="Pan C."/>
            <person name="Rohde M."/>
            <person name="Pukall R."/>
            <person name="Goker M."/>
            <person name="Detter J.C."/>
            <person name="Woyke T."/>
            <person name="Bristow J."/>
            <person name="Eisen J.A."/>
            <person name="Markowitz V."/>
            <person name="Hugenholtz P."/>
            <person name="Kyrpides N.C."/>
            <person name="Klenk H.P."/>
            <person name="Mavromatis K."/>
        </authorList>
    </citation>
    <scope>NUCLEOTIDE SEQUENCE [LARGE SCALE GENOMIC DNA]</scope>
    <source>
        <strain evidence="3">ATCC 700253 / DSM 10332 / NAL</strain>
    </source>
</reference>
<protein>
    <submittedName>
        <fullName evidence="2">Uncharacterized protein</fullName>
    </submittedName>
</protein>
<gene>
    <name evidence="2" type="ordered locus">Sulac_1354</name>
</gene>
<reference evidence="3" key="1">
    <citation type="submission" date="2011-12" db="EMBL/GenBank/DDBJ databases">
        <title>The complete genome of chromosome of Sulfobacillus acidophilus DSM 10332.</title>
        <authorList>
            <person name="Lucas S."/>
            <person name="Han J."/>
            <person name="Lapidus A."/>
            <person name="Bruce D."/>
            <person name="Goodwin L."/>
            <person name="Pitluck S."/>
            <person name="Peters L."/>
            <person name="Kyrpides N."/>
            <person name="Mavromatis K."/>
            <person name="Ivanova N."/>
            <person name="Mikhailova N."/>
            <person name="Chertkov O."/>
            <person name="Saunders E."/>
            <person name="Detter J.C."/>
            <person name="Tapia R."/>
            <person name="Han C."/>
            <person name="Land M."/>
            <person name="Hauser L."/>
            <person name="Markowitz V."/>
            <person name="Cheng J.-F."/>
            <person name="Hugenholtz P."/>
            <person name="Woyke T."/>
            <person name="Wu D."/>
            <person name="Pukall R."/>
            <person name="Gehrich-Schroeter G."/>
            <person name="Schneider S."/>
            <person name="Klenk H.-P."/>
            <person name="Eisen J.A."/>
        </authorList>
    </citation>
    <scope>NUCLEOTIDE SEQUENCE [LARGE SCALE GENOMIC DNA]</scope>
    <source>
        <strain evidence="3">ATCC 700253 / DSM 10332 / NAL</strain>
    </source>
</reference>
<evidence type="ECO:0000313" key="3">
    <source>
        <dbReference type="Proteomes" id="UP000005439"/>
    </source>
</evidence>
<evidence type="ECO:0000313" key="2">
    <source>
        <dbReference type="EMBL" id="AEW04851.1"/>
    </source>
</evidence>
<dbReference type="Proteomes" id="UP000005439">
    <property type="component" value="Chromosome"/>
</dbReference>
<organism evidence="2 3">
    <name type="scientific">Sulfobacillus acidophilus (strain ATCC 700253 / DSM 10332 / NAL)</name>
    <dbReference type="NCBI Taxonomy" id="679936"/>
    <lineage>
        <taxon>Bacteria</taxon>
        <taxon>Bacillati</taxon>
        <taxon>Bacillota</taxon>
        <taxon>Clostridia</taxon>
        <taxon>Eubacteriales</taxon>
        <taxon>Clostridiales Family XVII. Incertae Sedis</taxon>
        <taxon>Sulfobacillus</taxon>
    </lineage>
</organism>
<name>G8TWF3_SULAD</name>